<organism evidence="3 4">
    <name type="scientific">Arenimonas terrae</name>
    <dbReference type="NCBI Taxonomy" id="2546226"/>
    <lineage>
        <taxon>Bacteria</taxon>
        <taxon>Pseudomonadati</taxon>
        <taxon>Pseudomonadota</taxon>
        <taxon>Gammaproteobacteria</taxon>
        <taxon>Lysobacterales</taxon>
        <taxon>Lysobacteraceae</taxon>
        <taxon>Arenimonas</taxon>
    </lineage>
</organism>
<protein>
    <submittedName>
        <fullName evidence="3">DUF3488 domain-containing protein</fullName>
    </submittedName>
</protein>
<dbReference type="AlphaFoldDB" id="A0A5C4RVN7"/>
<dbReference type="OrthoDB" id="9804872at2"/>
<dbReference type="RefSeq" id="WP_139446188.1">
    <property type="nucleotide sequence ID" value="NZ_SMDR01000001.1"/>
</dbReference>
<evidence type="ECO:0000256" key="1">
    <source>
        <dbReference type="SAM" id="Phobius"/>
    </source>
</evidence>
<dbReference type="SMART" id="SM00460">
    <property type="entry name" value="TGc"/>
    <property type="match status" value="1"/>
</dbReference>
<evidence type="ECO:0000313" key="4">
    <source>
        <dbReference type="Proteomes" id="UP000305760"/>
    </source>
</evidence>
<keyword evidence="1" id="KW-0812">Transmembrane</keyword>
<gene>
    <name evidence="3" type="ORF">E1B00_04705</name>
</gene>
<dbReference type="Pfam" id="PF01841">
    <property type="entry name" value="Transglut_core"/>
    <property type="match status" value="1"/>
</dbReference>
<comment type="caution">
    <text evidence="3">The sequence shown here is derived from an EMBL/GenBank/DDBJ whole genome shotgun (WGS) entry which is preliminary data.</text>
</comment>
<name>A0A5C4RVN7_9GAMM</name>
<dbReference type="Pfam" id="PF11992">
    <property type="entry name" value="TgpA_N"/>
    <property type="match status" value="1"/>
</dbReference>
<sequence>MPELIPPRVRTWCMAAAIACLLPLLLQIPTGLALTLAVIAALGAGVSRQWPMALRLVLLALLGVYVLVSHDFSIGRDTGCAMLASLLALKPFETRHLRDARSLLGFSLFAPFTAFLQDQGPLTLGLALPAVGLQLVALSVLAEQRPGSPVPQVGRSRLRAVGLAVLMGLPLALAGFWLFPRLGSPLWGMPENAVGRSGLGNRMTPDQWIELFADDAPALRVRFDSAEPRRQDLYWRGQVLWEFDGQTWSRGEAFAPGKPPRLMPMTATYRYQVEMEPTDRRYLVTLDLPLLAPASGELTGDLSVVTAAPVDKLLQYSGTSTMQAGFPDGLSPLEESRALTLPRDLNPRARALAERWRSESGGDDVAVVRRALAWIAEDFSYSLTVPPTGRHAVDEFLFETRVGFCQHFSSAFASLMRGAGIPSRVVLGYSGGYRNRYGDYWIVRKMDAHAWTEVWLRGRGWIRVDPTAAVNPERVLDTVEDLARREALLPETFAPLRDFGDWVRRGWNDLVVGFDAARQASLLRPLGVGQASTGQLVAAFAVGAGLALGLTLWVLLRGRPEPRDPLVVAWFAFTKRLRRAGLAKAAAEPPLSFGERLAAALPAQAGQLRSLSRRYAAWRYAAAALTPDQKDRLIEELRAYRPGPR</sequence>
<dbReference type="EMBL" id="SMDR01000001">
    <property type="protein sequence ID" value="TNJ35078.1"/>
    <property type="molecule type" value="Genomic_DNA"/>
</dbReference>
<feature type="domain" description="Transglutaminase-like" evidence="2">
    <location>
        <begin position="397"/>
        <end position="468"/>
    </location>
</feature>
<keyword evidence="1" id="KW-1133">Transmembrane helix</keyword>
<keyword evidence="4" id="KW-1185">Reference proteome</keyword>
<accession>A0A5C4RVN7</accession>
<dbReference type="InterPro" id="IPR038765">
    <property type="entry name" value="Papain-like_cys_pep_sf"/>
</dbReference>
<evidence type="ECO:0000259" key="2">
    <source>
        <dbReference type="SMART" id="SM00460"/>
    </source>
</evidence>
<dbReference type="PANTHER" id="PTHR42736">
    <property type="entry name" value="PROTEIN-GLUTAMINE GAMMA-GLUTAMYLTRANSFERASE"/>
    <property type="match status" value="1"/>
</dbReference>
<proteinExistence type="predicted"/>
<dbReference type="SUPFAM" id="SSF54001">
    <property type="entry name" value="Cysteine proteinases"/>
    <property type="match status" value="1"/>
</dbReference>
<feature type="transmembrane region" description="Helical" evidence="1">
    <location>
        <begin position="536"/>
        <end position="556"/>
    </location>
</feature>
<dbReference type="InterPro" id="IPR025403">
    <property type="entry name" value="TgpA-like_C"/>
</dbReference>
<dbReference type="InterPro" id="IPR052901">
    <property type="entry name" value="Bact_TGase-like"/>
</dbReference>
<keyword evidence="1" id="KW-0472">Membrane</keyword>
<feature type="transmembrane region" description="Helical" evidence="1">
    <location>
        <begin position="161"/>
        <end position="179"/>
    </location>
</feature>
<reference evidence="3 4" key="1">
    <citation type="submission" date="2019-03" db="EMBL/GenBank/DDBJ databases">
        <title>Arenimonas daejeonensis sp. nov., isolated from compost.</title>
        <authorList>
            <person name="Jeon C.O."/>
        </authorList>
    </citation>
    <scope>NUCLEOTIDE SEQUENCE [LARGE SCALE GENOMIC DNA]</scope>
    <source>
        <strain evidence="3 4">R29</strain>
    </source>
</reference>
<dbReference type="Proteomes" id="UP000305760">
    <property type="component" value="Unassembled WGS sequence"/>
</dbReference>
<feature type="transmembrane region" description="Helical" evidence="1">
    <location>
        <begin position="49"/>
        <end position="68"/>
    </location>
</feature>
<dbReference type="PANTHER" id="PTHR42736:SF1">
    <property type="entry name" value="PROTEIN-GLUTAMINE GAMMA-GLUTAMYLTRANSFERASE"/>
    <property type="match status" value="1"/>
</dbReference>
<dbReference type="Gene3D" id="3.10.620.30">
    <property type="match status" value="1"/>
</dbReference>
<dbReference type="InterPro" id="IPR021878">
    <property type="entry name" value="TgpA_N"/>
</dbReference>
<dbReference type="InterPro" id="IPR002931">
    <property type="entry name" value="Transglutaminase-like"/>
</dbReference>
<evidence type="ECO:0000313" key="3">
    <source>
        <dbReference type="EMBL" id="TNJ35078.1"/>
    </source>
</evidence>
<dbReference type="Pfam" id="PF13559">
    <property type="entry name" value="DUF4129"/>
    <property type="match status" value="1"/>
</dbReference>